<dbReference type="PATRIC" id="fig|178606.4.peg.2150"/>
<gene>
    <name evidence="1" type="ORF">LptCag_1896</name>
</gene>
<evidence type="ECO:0000313" key="2">
    <source>
        <dbReference type="Proteomes" id="UP000029452"/>
    </source>
</evidence>
<dbReference type="AlphaFoldDB" id="A0A094YJ18"/>
<dbReference type="EMBL" id="JPGK01000008">
    <property type="protein sequence ID" value="KGA93201.1"/>
    <property type="molecule type" value="Genomic_DNA"/>
</dbReference>
<dbReference type="OrthoDB" id="1687780at2"/>
<accession>A0A094YJ18</accession>
<dbReference type="RefSeq" id="WP_036083161.1">
    <property type="nucleotide sequence ID" value="NZ_JBPKCJ010000003.1"/>
</dbReference>
<proteinExistence type="predicted"/>
<dbReference type="Proteomes" id="UP000029452">
    <property type="component" value="Unassembled WGS sequence"/>
</dbReference>
<evidence type="ECO:0008006" key="3">
    <source>
        <dbReference type="Google" id="ProtNLM"/>
    </source>
</evidence>
<comment type="caution">
    <text evidence="1">The sequence shown here is derived from an EMBL/GenBank/DDBJ whole genome shotgun (WGS) entry which is preliminary data.</text>
</comment>
<reference evidence="1 2" key="1">
    <citation type="submission" date="2014-06" db="EMBL/GenBank/DDBJ databases">
        <title>Draft genome sequence of iron oxidizing acidophile Leptospirillum ferriphilum DSM14647.</title>
        <authorList>
            <person name="Cardenas J.P."/>
            <person name="Lazcano M."/>
            <person name="Ossandon F.J."/>
            <person name="Corbett M."/>
            <person name="Holmes D.S."/>
            <person name="Watkin E."/>
        </authorList>
    </citation>
    <scope>NUCLEOTIDE SEQUENCE [LARGE SCALE GENOMIC DNA]</scope>
    <source>
        <strain evidence="1 2">DSM 14647</strain>
    </source>
</reference>
<name>A0A094YJ18_9BACT</name>
<evidence type="ECO:0000313" key="1">
    <source>
        <dbReference type="EMBL" id="KGA93201.1"/>
    </source>
</evidence>
<organism evidence="1 2">
    <name type="scientific">Leptospirillum ferriphilum</name>
    <dbReference type="NCBI Taxonomy" id="178606"/>
    <lineage>
        <taxon>Bacteria</taxon>
        <taxon>Pseudomonadati</taxon>
        <taxon>Nitrospirota</taxon>
        <taxon>Nitrospiria</taxon>
        <taxon>Nitrospirales</taxon>
        <taxon>Nitrospiraceae</taxon>
        <taxon>Leptospirillum</taxon>
    </lineage>
</organism>
<protein>
    <recommendedName>
        <fullName evidence="3">SAP domain-containing protein</fullName>
    </recommendedName>
</protein>
<sequence>MNMQEIRAIARQRQMPPGRLKKGDLIRALQRLEGNFDCFGSAREGICSQLECLWRTDCLEQKGDTAGTSGRKKTVS</sequence>